<dbReference type="FunFam" id="2.40.128.20:FF:000003">
    <property type="entry name" value="Apolipoprotein D"/>
    <property type="match status" value="1"/>
</dbReference>
<feature type="signal peptide" evidence="10">
    <location>
        <begin position="1"/>
        <end position="18"/>
    </location>
</feature>
<evidence type="ECO:0000313" key="12">
    <source>
        <dbReference type="EMBL" id="MDE45628.1"/>
    </source>
</evidence>
<dbReference type="InterPro" id="IPR022271">
    <property type="entry name" value="Lipocalin_ApoD"/>
</dbReference>
<name>A0A6G1S5H8_9ACAR</name>
<dbReference type="InterPro" id="IPR000566">
    <property type="entry name" value="Lipocln_cytosolic_FA-bd_dom"/>
</dbReference>
<dbReference type="PIRSF" id="PIRSF036893">
    <property type="entry name" value="Lipocalin_ApoD"/>
    <property type="match status" value="1"/>
</dbReference>
<evidence type="ECO:0000256" key="7">
    <source>
        <dbReference type="ARBA" id="ARBA00023121"/>
    </source>
</evidence>
<sequence length="190" mass="20668">MLRLSALLCLFLVAQGFALQISWGKCEDKTVDVVQGFDATKYVGKWYEVKATPQIWELGGKCPRAEYTLADEPGRVNVTNTMTTIIGIPASQKGYAELVDNSGAAKLTVTFDVPIVGIRKAPYWVVSTDYDSYAVVYSCSNLFGFLKIESGWVLSRAATLAPSAEADVQKAIDNTGMKSSAFKTKDQSCP</sequence>
<keyword evidence="8" id="KW-1015">Disulfide bond</keyword>
<keyword evidence="5" id="KW-0964">Secreted</keyword>
<dbReference type="InterPro" id="IPR012674">
    <property type="entry name" value="Calycin"/>
</dbReference>
<dbReference type="GO" id="GO:0031409">
    <property type="term" value="F:pigment binding"/>
    <property type="evidence" value="ECO:0007669"/>
    <property type="project" value="InterPro"/>
</dbReference>
<comment type="similarity">
    <text evidence="2 10">Belongs to the calycin superfamily. Lipocalin family.</text>
</comment>
<keyword evidence="4" id="KW-0813">Transport</keyword>
<keyword evidence="7" id="KW-0446">Lipid-binding</keyword>
<dbReference type="GO" id="GO:0006629">
    <property type="term" value="P:lipid metabolic process"/>
    <property type="evidence" value="ECO:0007669"/>
    <property type="project" value="TreeGrafter"/>
</dbReference>
<dbReference type="InterPro" id="IPR022272">
    <property type="entry name" value="Lipocalin_CS"/>
</dbReference>
<comment type="subcellular location">
    <subcellularLocation>
        <location evidence="1">Secreted</location>
    </subcellularLocation>
</comment>
<accession>A0A6G1S5H8</accession>
<evidence type="ECO:0000259" key="11">
    <source>
        <dbReference type="Pfam" id="PF08212"/>
    </source>
</evidence>
<keyword evidence="12" id="KW-0449">Lipoprotein</keyword>
<keyword evidence="6 10" id="KW-0732">Signal</keyword>
<protein>
    <recommendedName>
        <fullName evidence="3">Apolipoprotein D</fullName>
    </recommendedName>
</protein>
<evidence type="ECO:0000256" key="8">
    <source>
        <dbReference type="ARBA" id="ARBA00023157"/>
    </source>
</evidence>
<dbReference type="Pfam" id="PF08212">
    <property type="entry name" value="Lipocalin_2"/>
    <property type="match status" value="1"/>
</dbReference>
<organism evidence="12">
    <name type="scientific">Aceria tosichella</name>
    <name type="common">wheat curl mite</name>
    <dbReference type="NCBI Taxonomy" id="561515"/>
    <lineage>
        <taxon>Eukaryota</taxon>
        <taxon>Metazoa</taxon>
        <taxon>Ecdysozoa</taxon>
        <taxon>Arthropoda</taxon>
        <taxon>Chelicerata</taxon>
        <taxon>Arachnida</taxon>
        <taxon>Acari</taxon>
        <taxon>Acariformes</taxon>
        <taxon>Trombidiformes</taxon>
        <taxon>Prostigmata</taxon>
        <taxon>Eupodina</taxon>
        <taxon>Eriophyoidea</taxon>
        <taxon>Eriophyidae</taxon>
        <taxon>Eriophyinae</taxon>
        <taxon>Aceriini</taxon>
        <taxon>Aceria</taxon>
    </lineage>
</organism>
<dbReference type="GO" id="GO:0005737">
    <property type="term" value="C:cytoplasm"/>
    <property type="evidence" value="ECO:0007669"/>
    <property type="project" value="TreeGrafter"/>
</dbReference>
<evidence type="ECO:0000256" key="6">
    <source>
        <dbReference type="ARBA" id="ARBA00022729"/>
    </source>
</evidence>
<gene>
    <name evidence="12" type="primary">Apod</name>
    <name evidence="12" type="ORF">g.8283</name>
</gene>
<evidence type="ECO:0000256" key="2">
    <source>
        <dbReference type="ARBA" id="ARBA00006889"/>
    </source>
</evidence>
<evidence type="ECO:0000256" key="5">
    <source>
        <dbReference type="ARBA" id="ARBA00022525"/>
    </source>
</evidence>
<feature type="chain" id="PRO_5026415983" description="Apolipoprotein D" evidence="10">
    <location>
        <begin position="19"/>
        <end position="190"/>
    </location>
</feature>
<dbReference type="GO" id="GO:0008289">
    <property type="term" value="F:lipid binding"/>
    <property type="evidence" value="ECO:0007669"/>
    <property type="project" value="UniProtKB-KW"/>
</dbReference>
<dbReference type="InterPro" id="IPR003057">
    <property type="entry name" value="Invtbrt_color"/>
</dbReference>
<dbReference type="GO" id="GO:0005576">
    <property type="term" value="C:extracellular region"/>
    <property type="evidence" value="ECO:0007669"/>
    <property type="project" value="UniProtKB-SubCell"/>
</dbReference>
<proteinExistence type="inferred from homology"/>
<dbReference type="PANTHER" id="PTHR10612:SF34">
    <property type="entry name" value="APOLIPOPROTEIN D"/>
    <property type="match status" value="1"/>
</dbReference>
<feature type="domain" description="Lipocalin/cytosolic fatty-acid binding" evidence="11">
    <location>
        <begin position="38"/>
        <end position="186"/>
    </location>
</feature>
<dbReference type="GO" id="GO:0000302">
    <property type="term" value="P:response to reactive oxygen species"/>
    <property type="evidence" value="ECO:0007669"/>
    <property type="project" value="TreeGrafter"/>
</dbReference>
<evidence type="ECO:0000256" key="3">
    <source>
        <dbReference type="ARBA" id="ARBA00019890"/>
    </source>
</evidence>
<dbReference type="EMBL" id="GGYP01000857">
    <property type="protein sequence ID" value="MDE45628.1"/>
    <property type="molecule type" value="Transcribed_RNA"/>
</dbReference>
<dbReference type="Gene3D" id="2.40.128.20">
    <property type="match status" value="1"/>
</dbReference>
<reference evidence="12" key="1">
    <citation type="submission" date="2018-10" db="EMBL/GenBank/DDBJ databases">
        <title>Transcriptome assembly of Aceria tosichella (Wheat curl mite) Type 2.</title>
        <authorList>
            <person name="Scully E.D."/>
            <person name="Geib S.M."/>
            <person name="Palmer N.A."/>
            <person name="Gupta A.K."/>
            <person name="Sarath G."/>
            <person name="Tatineni S."/>
        </authorList>
    </citation>
    <scope>NUCLEOTIDE SEQUENCE</scope>
    <source>
        <strain evidence="12">LincolnNE</strain>
    </source>
</reference>
<evidence type="ECO:0000256" key="1">
    <source>
        <dbReference type="ARBA" id="ARBA00004613"/>
    </source>
</evidence>
<evidence type="ECO:0000256" key="10">
    <source>
        <dbReference type="PIRNR" id="PIRNR036893"/>
    </source>
</evidence>
<dbReference type="PROSITE" id="PS00213">
    <property type="entry name" value="LIPOCALIN"/>
    <property type="match status" value="1"/>
</dbReference>
<dbReference type="SUPFAM" id="SSF50814">
    <property type="entry name" value="Lipocalins"/>
    <property type="match status" value="1"/>
</dbReference>
<dbReference type="PANTHER" id="PTHR10612">
    <property type="entry name" value="APOLIPOPROTEIN D"/>
    <property type="match status" value="1"/>
</dbReference>
<dbReference type="AlphaFoldDB" id="A0A6G1S5H8"/>
<evidence type="ECO:0000256" key="4">
    <source>
        <dbReference type="ARBA" id="ARBA00022448"/>
    </source>
</evidence>
<keyword evidence="9" id="KW-0325">Glycoprotein</keyword>
<evidence type="ECO:0000256" key="9">
    <source>
        <dbReference type="ARBA" id="ARBA00023180"/>
    </source>
</evidence>
<dbReference type="PRINTS" id="PR01273">
    <property type="entry name" value="INVTBRTCOLOR"/>
</dbReference>